<organism evidence="3 4">
    <name type="scientific">Falsiroseomonas bella</name>
    <dbReference type="NCBI Taxonomy" id="2184016"/>
    <lineage>
        <taxon>Bacteria</taxon>
        <taxon>Pseudomonadati</taxon>
        <taxon>Pseudomonadota</taxon>
        <taxon>Alphaproteobacteria</taxon>
        <taxon>Acetobacterales</taxon>
        <taxon>Roseomonadaceae</taxon>
        <taxon>Falsiroseomonas</taxon>
    </lineage>
</organism>
<dbReference type="InterPro" id="IPR002104">
    <property type="entry name" value="Integrase_catalytic"/>
</dbReference>
<dbReference type="GO" id="GO:0006310">
    <property type="term" value="P:DNA recombination"/>
    <property type="evidence" value="ECO:0007669"/>
    <property type="project" value="UniProtKB-KW"/>
</dbReference>
<keyword evidence="4" id="KW-1185">Reference proteome</keyword>
<comment type="caution">
    <text evidence="3">The sequence shown here is derived from an EMBL/GenBank/DDBJ whole genome shotgun (WGS) entry which is preliminary data.</text>
</comment>
<evidence type="ECO:0000256" key="1">
    <source>
        <dbReference type="ARBA" id="ARBA00023172"/>
    </source>
</evidence>
<dbReference type="GO" id="GO:0015074">
    <property type="term" value="P:DNA integration"/>
    <property type="evidence" value="ECO:0007669"/>
    <property type="project" value="InterPro"/>
</dbReference>
<dbReference type="InterPro" id="IPR013762">
    <property type="entry name" value="Integrase-like_cat_sf"/>
</dbReference>
<sequence>MRDVKASSGDVKDRLGDLEPRAVAALQRQRAVSSSGQVFRRADGSEWHPDPKVSGAQLNKAFRKIARAAGIDRHVTLHMIRHSWASWHYCVHRDLKRLKEEGAWESLEMADRYAHLAPPGMAPEIERFWGRLASPAEA</sequence>
<dbReference type="SUPFAM" id="SSF56349">
    <property type="entry name" value="DNA breaking-rejoining enzymes"/>
    <property type="match status" value="1"/>
</dbReference>
<evidence type="ECO:0000259" key="2">
    <source>
        <dbReference type="PROSITE" id="PS51898"/>
    </source>
</evidence>
<dbReference type="EMBL" id="QGNA01000002">
    <property type="protein sequence ID" value="PWS37123.1"/>
    <property type="molecule type" value="Genomic_DNA"/>
</dbReference>
<protein>
    <recommendedName>
        <fullName evidence="2">Tyr recombinase domain-containing protein</fullName>
    </recommendedName>
</protein>
<dbReference type="GO" id="GO:0003677">
    <property type="term" value="F:DNA binding"/>
    <property type="evidence" value="ECO:0007669"/>
    <property type="project" value="InterPro"/>
</dbReference>
<evidence type="ECO:0000313" key="4">
    <source>
        <dbReference type="Proteomes" id="UP000245765"/>
    </source>
</evidence>
<proteinExistence type="predicted"/>
<dbReference type="Proteomes" id="UP000245765">
    <property type="component" value="Unassembled WGS sequence"/>
</dbReference>
<dbReference type="Gene3D" id="1.10.443.10">
    <property type="entry name" value="Intergrase catalytic core"/>
    <property type="match status" value="1"/>
</dbReference>
<dbReference type="OrthoDB" id="7216962at2"/>
<accession>A0A317FF00</accession>
<keyword evidence="1" id="KW-0233">DNA recombination</keyword>
<gene>
    <name evidence="3" type="ORF">DFH01_09640</name>
</gene>
<dbReference type="PROSITE" id="PS51898">
    <property type="entry name" value="TYR_RECOMBINASE"/>
    <property type="match status" value="1"/>
</dbReference>
<dbReference type="Pfam" id="PF00589">
    <property type="entry name" value="Phage_integrase"/>
    <property type="match status" value="1"/>
</dbReference>
<dbReference type="AlphaFoldDB" id="A0A317FF00"/>
<evidence type="ECO:0000313" key="3">
    <source>
        <dbReference type="EMBL" id="PWS37123.1"/>
    </source>
</evidence>
<feature type="domain" description="Tyr recombinase" evidence="2">
    <location>
        <begin position="1"/>
        <end position="126"/>
    </location>
</feature>
<dbReference type="InterPro" id="IPR011010">
    <property type="entry name" value="DNA_brk_join_enz"/>
</dbReference>
<name>A0A317FF00_9PROT</name>
<reference evidence="4" key="1">
    <citation type="submission" date="2018-05" db="EMBL/GenBank/DDBJ databases">
        <authorList>
            <person name="Du Z."/>
            <person name="Wang X."/>
        </authorList>
    </citation>
    <scope>NUCLEOTIDE SEQUENCE [LARGE SCALE GENOMIC DNA]</scope>
    <source>
        <strain evidence="4">CQN31</strain>
    </source>
</reference>